<evidence type="ECO:0000256" key="2">
    <source>
        <dbReference type="ARBA" id="ARBA00022801"/>
    </source>
</evidence>
<dbReference type="GO" id="GO:0008233">
    <property type="term" value="F:peptidase activity"/>
    <property type="evidence" value="ECO:0007669"/>
    <property type="project" value="UniProtKB-KW"/>
</dbReference>
<comment type="similarity">
    <text evidence="3">Belongs to the peptidase U32 family.</text>
</comment>
<feature type="domain" description="Peptidase family U32 C-terminal" evidence="4">
    <location>
        <begin position="332"/>
        <end position="413"/>
    </location>
</feature>
<dbReference type="EMBL" id="JAUSUE010000016">
    <property type="protein sequence ID" value="MDQ0204416.1"/>
    <property type="molecule type" value="Genomic_DNA"/>
</dbReference>
<reference evidence="5 6" key="1">
    <citation type="submission" date="2023-07" db="EMBL/GenBank/DDBJ databases">
        <title>Genomic Encyclopedia of Type Strains, Phase IV (KMG-IV): sequencing the most valuable type-strain genomes for metagenomic binning, comparative biology and taxonomic classification.</title>
        <authorList>
            <person name="Goeker M."/>
        </authorList>
    </citation>
    <scope>NUCLEOTIDE SEQUENCE [LARGE SCALE GENOMIC DNA]</scope>
    <source>
        <strain evidence="5 6">DSM 16980</strain>
    </source>
</reference>
<name>A0ABT9Y9L2_9FIRM</name>
<evidence type="ECO:0000256" key="1">
    <source>
        <dbReference type="ARBA" id="ARBA00022670"/>
    </source>
</evidence>
<dbReference type="Pfam" id="PF16325">
    <property type="entry name" value="Peptidase_U32_C"/>
    <property type="match status" value="1"/>
</dbReference>
<organism evidence="5 6">
    <name type="scientific">Pectinatus haikarae</name>
    <dbReference type="NCBI Taxonomy" id="349096"/>
    <lineage>
        <taxon>Bacteria</taxon>
        <taxon>Bacillati</taxon>
        <taxon>Bacillota</taxon>
        <taxon>Negativicutes</taxon>
        <taxon>Selenomonadales</taxon>
        <taxon>Selenomonadaceae</taxon>
        <taxon>Pectinatus</taxon>
    </lineage>
</organism>
<comment type="caution">
    <text evidence="5">The sequence shown here is derived from an EMBL/GenBank/DDBJ whole genome shotgun (WGS) entry which is preliminary data.</text>
</comment>
<evidence type="ECO:0000313" key="6">
    <source>
        <dbReference type="Proteomes" id="UP001239167"/>
    </source>
</evidence>
<dbReference type="RefSeq" id="WP_432748923.1">
    <property type="nucleotide sequence ID" value="NZ_CP116940.1"/>
</dbReference>
<dbReference type="GO" id="GO:0006508">
    <property type="term" value="P:proteolysis"/>
    <property type="evidence" value="ECO:0007669"/>
    <property type="project" value="UniProtKB-KW"/>
</dbReference>
<dbReference type="PANTHER" id="PTHR30217">
    <property type="entry name" value="PEPTIDASE U32 FAMILY"/>
    <property type="match status" value="1"/>
</dbReference>
<accession>A0ABT9Y9L2</accession>
<evidence type="ECO:0000256" key="3">
    <source>
        <dbReference type="ARBA" id="ARBA00038374"/>
    </source>
</evidence>
<dbReference type="InterPro" id="IPR032525">
    <property type="entry name" value="Peptidase_U32_C"/>
</dbReference>
<gene>
    <name evidence="5" type="ORF">J2S01_002144</name>
</gene>
<sequence length="421" mass="47561">MLFQKNKFELNGRAELLAPAGNLEKLKIAILYGADAVYLGGKKFGLRSYGGNFSMQEMNEGIKFAHDKGKKVYVTVNIFAHNEDLAGIPDYLRELAELAVDGVLISDPGVFAMARQTIPEIPLHVSTQANTTNWASVNAWSAMGAGRVVLARELSLREIQTIRQKSSAELEIFVHGAMCISYSGRCVMSNYMTGRDSNKGACAQACRWNYSLVEEKRPGEYYPVEEDSRGSYIFNSKDMCLLPYLDKVINSGVNSLKIEGRMKSVYYVAGVVKAYREAIDTYYKDPILFKQMQKKWRNDLAKISHRQYTAGFLLAKPDHDGHVYDTSSYTQTADFIGMVLSYDEETSFATIEQRNNMKLGQYIEVFQPHGPSYYQNIHIMKNDEGENIDTAPHPQQIIKMKMEHPVESGAILRRDITRPFV</sequence>
<proteinExistence type="inferred from homology"/>
<dbReference type="Proteomes" id="UP001239167">
    <property type="component" value="Unassembled WGS sequence"/>
</dbReference>
<evidence type="ECO:0000259" key="4">
    <source>
        <dbReference type="Pfam" id="PF16325"/>
    </source>
</evidence>
<keyword evidence="6" id="KW-1185">Reference proteome</keyword>
<dbReference type="PROSITE" id="PS01276">
    <property type="entry name" value="PEPTIDASE_U32"/>
    <property type="match status" value="1"/>
</dbReference>
<dbReference type="PANTHER" id="PTHR30217:SF6">
    <property type="entry name" value="TRNA HYDROXYLATION PROTEIN P"/>
    <property type="match status" value="1"/>
</dbReference>
<evidence type="ECO:0000313" key="5">
    <source>
        <dbReference type="EMBL" id="MDQ0204416.1"/>
    </source>
</evidence>
<dbReference type="Pfam" id="PF01136">
    <property type="entry name" value="Peptidase_U32"/>
    <property type="match status" value="1"/>
</dbReference>
<dbReference type="Gene3D" id="2.40.30.10">
    <property type="entry name" value="Translation factors"/>
    <property type="match status" value="1"/>
</dbReference>
<dbReference type="InterPro" id="IPR051454">
    <property type="entry name" value="RNA/ubiquinone_mod_enzymes"/>
</dbReference>
<dbReference type="EC" id="3.4.-.-" evidence="5"/>
<dbReference type="InterPro" id="IPR001539">
    <property type="entry name" value="Peptidase_U32"/>
</dbReference>
<protein>
    <submittedName>
        <fullName evidence="5">Protease</fullName>
        <ecNumber evidence="5">3.4.-.-</ecNumber>
    </submittedName>
</protein>
<keyword evidence="1 5" id="KW-0645">Protease</keyword>
<keyword evidence="2 5" id="KW-0378">Hydrolase</keyword>